<accession>A0A370FHL6</accession>
<gene>
    <name evidence="10" type="ORF">DFR41_103392</name>
</gene>
<dbReference type="OrthoDB" id="8578268at2"/>
<feature type="transmembrane region" description="Helical" evidence="8">
    <location>
        <begin position="79"/>
        <end position="107"/>
    </location>
</feature>
<dbReference type="AlphaFoldDB" id="A0A370FHL6"/>
<comment type="caution">
    <text evidence="10">The sequence shown here is derived from an EMBL/GenBank/DDBJ whole genome shotgun (WGS) entry which is preliminary data.</text>
</comment>
<keyword evidence="5 8" id="KW-0812">Transmembrane</keyword>
<dbReference type="Proteomes" id="UP000255265">
    <property type="component" value="Unassembled WGS sequence"/>
</dbReference>
<dbReference type="SUPFAM" id="SSF161098">
    <property type="entry name" value="MetI-like"/>
    <property type="match status" value="1"/>
</dbReference>
<name>A0A370FHL6_9BURK</name>
<keyword evidence="3 8" id="KW-0813">Transport</keyword>
<evidence type="ECO:0000256" key="6">
    <source>
        <dbReference type="ARBA" id="ARBA00022989"/>
    </source>
</evidence>
<feature type="transmembrane region" description="Helical" evidence="8">
    <location>
        <begin position="119"/>
        <end position="140"/>
    </location>
</feature>
<comment type="subcellular location">
    <subcellularLocation>
        <location evidence="1 8">Cell membrane</location>
        <topology evidence="1 8">Multi-pass membrane protein</topology>
    </subcellularLocation>
</comment>
<evidence type="ECO:0000256" key="7">
    <source>
        <dbReference type="ARBA" id="ARBA00023136"/>
    </source>
</evidence>
<feature type="transmembrane region" description="Helical" evidence="8">
    <location>
        <begin position="171"/>
        <end position="192"/>
    </location>
</feature>
<dbReference type="CDD" id="cd06261">
    <property type="entry name" value="TM_PBP2"/>
    <property type="match status" value="1"/>
</dbReference>
<sequence length="305" mass="32820">MTAHAAILAPDSLTVVAPARGRPPVGLLVLPGLALLVLGLFLPLGQVLWMSLNPPEPGVIAPVAELTLANYARLMRSDFYLGIVVRTLWLSALTTLLTAVFGMVLGLSVWRARPSVRGMLLVMILAPLLVSIVARTYGWVVLLGDKGALNSVLMALGLTDEPLRIMYTQPAVLIGLVHVFLPFMVLSLLGALDRIDPSLTEAAATLGASRWHVFRHVILPLSVPGLASGTIIVFSLSMSSYVTPALMGGSRSGLMTTFIYQQFSVTMNWHFGATMVAVLLAATLALLLAVVGWSRWYTRQWSLAR</sequence>
<keyword evidence="7 8" id="KW-0472">Membrane</keyword>
<dbReference type="GO" id="GO:0055085">
    <property type="term" value="P:transmembrane transport"/>
    <property type="evidence" value="ECO:0007669"/>
    <property type="project" value="InterPro"/>
</dbReference>
<dbReference type="PROSITE" id="PS50928">
    <property type="entry name" value="ABC_TM1"/>
    <property type="match status" value="1"/>
</dbReference>
<dbReference type="RefSeq" id="WP_114802788.1">
    <property type="nucleotide sequence ID" value="NZ_QQAV01000003.1"/>
</dbReference>
<protein>
    <submittedName>
        <fullName evidence="10">Putative spermidine/putrescine transport system permease protein</fullName>
    </submittedName>
</protein>
<evidence type="ECO:0000313" key="10">
    <source>
        <dbReference type="EMBL" id="RDI26234.1"/>
    </source>
</evidence>
<feature type="transmembrane region" description="Helical" evidence="8">
    <location>
        <begin position="27"/>
        <end position="49"/>
    </location>
</feature>
<keyword evidence="4" id="KW-1003">Cell membrane</keyword>
<feature type="transmembrane region" description="Helical" evidence="8">
    <location>
        <begin position="213"/>
        <end position="237"/>
    </location>
</feature>
<evidence type="ECO:0000259" key="9">
    <source>
        <dbReference type="PROSITE" id="PS50928"/>
    </source>
</evidence>
<dbReference type="Pfam" id="PF00528">
    <property type="entry name" value="BPD_transp_1"/>
    <property type="match status" value="1"/>
</dbReference>
<keyword evidence="11" id="KW-1185">Reference proteome</keyword>
<reference evidence="10 11" key="1">
    <citation type="submission" date="2018-07" db="EMBL/GenBank/DDBJ databases">
        <title>Genomic Encyclopedia of Type Strains, Phase IV (KMG-IV): sequencing the most valuable type-strain genomes for metagenomic binning, comparative biology and taxonomic classification.</title>
        <authorList>
            <person name="Goeker M."/>
        </authorList>
    </citation>
    <scope>NUCLEOTIDE SEQUENCE [LARGE SCALE GENOMIC DNA]</scope>
    <source>
        <strain evidence="10 11">DSM 21352</strain>
    </source>
</reference>
<keyword evidence="6 8" id="KW-1133">Transmembrane helix</keyword>
<evidence type="ECO:0000313" key="11">
    <source>
        <dbReference type="Proteomes" id="UP000255265"/>
    </source>
</evidence>
<dbReference type="PANTHER" id="PTHR42929:SF5">
    <property type="entry name" value="ABC TRANSPORTER PERMEASE PROTEIN"/>
    <property type="match status" value="1"/>
</dbReference>
<evidence type="ECO:0000256" key="8">
    <source>
        <dbReference type="RuleBase" id="RU363032"/>
    </source>
</evidence>
<dbReference type="Gene3D" id="1.10.3720.10">
    <property type="entry name" value="MetI-like"/>
    <property type="match status" value="1"/>
</dbReference>
<dbReference type="InterPro" id="IPR000515">
    <property type="entry name" value="MetI-like"/>
</dbReference>
<dbReference type="InterPro" id="IPR035906">
    <property type="entry name" value="MetI-like_sf"/>
</dbReference>
<dbReference type="EMBL" id="QQAV01000003">
    <property type="protein sequence ID" value="RDI26234.1"/>
    <property type="molecule type" value="Genomic_DNA"/>
</dbReference>
<evidence type="ECO:0000256" key="5">
    <source>
        <dbReference type="ARBA" id="ARBA00022692"/>
    </source>
</evidence>
<comment type="similarity">
    <text evidence="2">Belongs to the binding-protein-dependent transport system permease family. CysTW subfamily.</text>
</comment>
<evidence type="ECO:0000256" key="3">
    <source>
        <dbReference type="ARBA" id="ARBA00022448"/>
    </source>
</evidence>
<feature type="transmembrane region" description="Helical" evidence="8">
    <location>
        <begin position="269"/>
        <end position="293"/>
    </location>
</feature>
<evidence type="ECO:0000256" key="1">
    <source>
        <dbReference type="ARBA" id="ARBA00004651"/>
    </source>
</evidence>
<proteinExistence type="inferred from homology"/>
<dbReference type="PANTHER" id="PTHR42929">
    <property type="entry name" value="INNER MEMBRANE ABC TRANSPORTER PERMEASE PROTEIN YDCU-RELATED-RELATED"/>
    <property type="match status" value="1"/>
</dbReference>
<feature type="domain" description="ABC transmembrane type-1" evidence="9">
    <location>
        <begin position="84"/>
        <end position="292"/>
    </location>
</feature>
<organism evidence="10 11">
    <name type="scientific">Pseudacidovorax intermedius</name>
    <dbReference type="NCBI Taxonomy" id="433924"/>
    <lineage>
        <taxon>Bacteria</taxon>
        <taxon>Pseudomonadati</taxon>
        <taxon>Pseudomonadota</taxon>
        <taxon>Betaproteobacteria</taxon>
        <taxon>Burkholderiales</taxon>
        <taxon>Comamonadaceae</taxon>
        <taxon>Pseudacidovorax</taxon>
    </lineage>
</organism>
<evidence type="ECO:0000256" key="4">
    <source>
        <dbReference type="ARBA" id="ARBA00022475"/>
    </source>
</evidence>
<dbReference type="GO" id="GO:0005886">
    <property type="term" value="C:plasma membrane"/>
    <property type="evidence" value="ECO:0007669"/>
    <property type="project" value="UniProtKB-SubCell"/>
</dbReference>
<evidence type="ECO:0000256" key="2">
    <source>
        <dbReference type="ARBA" id="ARBA00007069"/>
    </source>
</evidence>